<reference evidence="1 2" key="1">
    <citation type="submission" date="2017-06" db="EMBL/GenBank/DDBJ databases">
        <title>Genome sequencing of cyanobaciteial culture collection at National Institute for Environmental Studies (NIES).</title>
        <authorList>
            <person name="Hirose Y."/>
            <person name="Shimura Y."/>
            <person name="Fujisawa T."/>
            <person name="Nakamura Y."/>
            <person name="Kawachi M."/>
        </authorList>
    </citation>
    <scope>NUCLEOTIDE SEQUENCE [LARGE SCALE GENOMIC DNA]</scope>
    <source>
        <strain evidence="1 2">NIES-4072</strain>
    </source>
</reference>
<evidence type="ECO:0000313" key="1">
    <source>
        <dbReference type="EMBL" id="GBG22833.1"/>
    </source>
</evidence>
<keyword evidence="2" id="KW-1185">Reference proteome</keyword>
<gene>
    <name evidence="1" type="ORF">NIES4072_65450</name>
</gene>
<accession>A0A2R5G301</accession>
<dbReference type="Proteomes" id="UP000245124">
    <property type="component" value="Unassembled WGS sequence"/>
</dbReference>
<proteinExistence type="predicted"/>
<dbReference type="EMBL" id="BDUD01000002">
    <property type="protein sequence ID" value="GBG22833.1"/>
    <property type="molecule type" value="Genomic_DNA"/>
</dbReference>
<sequence length="65" mass="7593">MPIIKIPKHYLVYQDEDSITVDIPESLLLDWEKDYKKVALAKGILKQKKEAMLAHLDALRQEWDG</sequence>
<evidence type="ECO:0000313" key="2">
    <source>
        <dbReference type="Proteomes" id="UP000245124"/>
    </source>
</evidence>
<name>A0A2R5G301_NOSCO</name>
<comment type="caution">
    <text evidence="1">The sequence shown here is derived from an EMBL/GenBank/DDBJ whole genome shotgun (WGS) entry which is preliminary data.</text>
</comment>
<organism evidence="1 2">
    <name type="scientific">Nostoc commune NIES-4072</name>
    <dbReference type="NCBI Taxonomy" id="2005467"/>
    <lineage>
        <taxon>Bacteria</taxon>
        <taxon>Bacillati</taxon>
        <taxon>Cyanobacteriota</taxon>
        <taxon>Cyanophyceae</taxon>
        <taxon>Nostocales</taxon>
        <taxon>Nostocaceae</taxon>
        <taxon>Nostoc</taxon>
    </lineage>
</organism>
<dbReference type="OrthoDB" id="495571at2"/>
<dbReference type="AlphaFoldDB" id="A0A2R5G301"/>
<protein>
    <submittedName>
        <fullName evidence="1">Uncharacterized protein</fullName>
    </submittedName>
</protein>
<dbReference type="RefSeq" id="WP_109012870.1">
    <property type="nucleotide sequence ID" value="NZ_BDUD01000002.1"/>
</dbReference>